<dbReference type="Proteomes" id="UP000243459">
    <property type="component" value="Chromosome 7"/>
</dbReference>
<accession>A0A5P1EBY8</accession>
<gene>
    <name evidence="1" type="ORF">A4U43_C07F14680</name>
</gene>
<evidence type="ECO:0000313" key="2">
    <source>
        <dbReference type="Proteomes" id="UP000243459"/>
    </source>
</evidence>
<sequence>MMKMLGLAPNVVEEKVFFMYICRIFKNNFSHAEKISKAIQYKNFSAMASYELVEVVHGFLACGSSGRTICFPVSDLSVNCNLDPSRISYCLVLPSLART</sequence>
<dbReference type="Gramene" id="ONK63395">
    <property type="protein sequence ID" value="ONK63395"/>
    <property type="gene ID" value="A4U43_C07F14680"/>
</dbReference>
<reference evidence="2" key="1">
    <citation type="journal article" date="2017" name="Nat. Commun.">
        <title>The asparagus genome sheds light on the origin and evolution of a young Y chromosome.</title>
        <authorList>
            <person name="Harkess A."/>
            <person name="Zhou J."/>
            <person name="Xu C."/>
            <person name="Bowers J.E."/>
            <person name="Van der Hulst R."/>
            <person name="Ayyampalayam S."/>
            <person name="Mercati F."/>
            <person name="Riccardi P."/>
            <person name="McKain M.R."/>
            <person name="Kakrana A."/>
            <person name="Tang H."/>
            <person name="Ray J."/>
            <person name="Groenendijk J."/>
            <person name="Arikit S."/>
            <person name="Mathioni S.M."/>
            <person name="Nakano M."/>
            <person name="Shan H."/>
            <person name="Telgmann-Rauber A."/>
            <person name="Kanno A."/>
            <person name="Yue Z."/>
            <person name="Chen H."/>
            <person name="Li W."/>
            <person name="Chen Y."/>
            <person name="Xu X."/>
            <person name="Zhang Y."/>
            <person name="Luo S."/>
            <person name="Chen H."/>
            <person name="Gao J."/>
            <person name="Mao Z."/>
            <person name="Pires J.C."/>
            <person name="Luo M."/>
            <person name="Kudrna D."/>
            <person name="Wing R.A."/>
            <person name="Meyers B.C."/>
            <person name="Yi K."/>
            <person name="Kong H."/>
            <person name="Lavrijsen P."/>
            <person name="Sunseri F."/>
            <person name="Falavigna A."/>
            <person name="Ye Y."/>
            <person name="Leebens-Mack J.H."/>
            <person name="Chen G."/>
        </authorList>
    </citation>
    <scope>NUCLEOTIDE SEQUENCE [LARGE SCALE GENOMIC DNA]</scope>
    <source>
        <strain evidence="2">cv. DH0086</strain>
    </source>
</reference>
<proteinExistence type="predicted"/>
<keyword evidence="2" id="KW-1185">Reference proteome</keyword>
<dbReference type="EMBL" id="CM007387">
    <property type="protein sequence ID" value="ONK63395.1"/>
    <property type="molecule type" value="Genomic_DNA"/>
</dbReference>
<name>A0A5P1EBY8_ASPOF</name>
<protein>
    <submittedName>
        <fullName evidence="1">Uncharacterized protein</fullName>
    </submittedName>
</protein>
<dbReference type="AlphaFoldDB" id="A0A5P1EBY8"/>
<evidence type="ECO:0000313" key="1">
    <source>
        <dbReference type="EMBL" id="ONK63395.1"/>
    </source>
</evidence>
<organism evidence="1 2">
    <name type="scientific">Asparagus officinalis</name>
    <name type="common">Garden asparagus</name>
    <dbReference type="NCBI Taxonomy" id="4686"/>
    <lineage>
        <taxon>Eukaryota</taxon>
        <taxon>Viridiplantae</taxon>
        <taxon>Streptophyta</taxon>
        <taxon>Embryophyta</taxon>
        <taxon>Tracheophyta</taxon>
        <taxon>Spermatophyta</taxon>
        <taxon>Magnoliopsida</taxon>
        <taxon>Liliopsida</taxon>
        <taxon>Asparagales</taxon>
        <taxon>Asparagaceae</taxon>
        <taxon>Asparagoideae</taxon>
        <taxon>Asparagus</taxon>
    </lineage>
</organism>